<evidence type="ECO:0000313" key="2">
    <source>
        <dbReference type="Proteomes" id="UP001480082"/>
    </source>
</evidence>
<proteinExistence type="predicted"/>
<evidence type="ECO:0000313" key="1">
    <source>
        <dbReference type="EMBL" id="MER9286221.1"/>
    </source>
</evidence>
<dbReference type="Proteomes" id="UP001480082">
    <property type="component" value="Unassembled WGS sequence"/>
</dbReference>
<comment type="caution">
    <text evidence="1">The sequence shown here is derived from an EMBL/GenBank/DDBJ whole genome shotgun (WGS) entry which is preliminary data.</text>
</comment>
<protein>
    <submittedName>
        <fullName evidence="1">Uncharacterized protein</fullName>
    </submittedName>
</protein>
<keyword evidence="2" id="KW-1185">Reference proteome</keyword>
<gene>
    <name evidence="1" type="ORF">NKI81_20025</name>
</gene>
<sequence length="353" mass="40737">MSEDDEDRSSITAERRQELRLGLKRYWKKRRRALSDLPAPRLETHIPEVITSLDPPKTDQAHAASSETSRKQLRFRGNRRKVTPHGYLYFDQCLDRFGLHRLGSSWDDMVRLRNFPFQYVSRQRAFVRYSISEKRPYKRLDHPIIVQESECQQFQAASQRYKNLFEELSEAIQSRQFKALLIEPDGRLTEISHPAIFAAQVVLAFYTGMVRMTEGGNWRRRRILVEDESFTRWLEKGNRPNLRTLGSNVFAPLLPEIVGHATENGYKLTEVDFCDLLLEAARAFESPIEINGAGIRKLWNDDALKPVKKAQRGRPAEAMTRLFTLNRPSLLELMIAKLAAQRPSALVVASGRG</sequence>
<organism evidence="1 2">
    <name type="scientific">Mesorhizobium australicum</name>
    <dbReference type="NCBI Taxonomy" id="536018"/>
    <lineage>
        <taxon>Bacteria</taxon>
        <taxon>Pseudomonadati</taxon>
        <taxon>Pseudomonadota</taxon>
        <taxon>Alphaproteobacteria</taxon>
        <taxon>Hyphomicrobiales</taxon>
        <taxon>Phyllobacteriaceae</taxon>
        <taxon>Mesorhizobium</taxon>
    </lineage>
</organism>
<reference evidence="1 2" key="1">
    <citation type="journal article" date="2024" name="Proc. Natl. Acad. Sci. U.S.A.">
        <title>The evolutionary genomics of adaptation to stress in wild rhizobium bacteria.</title>
        <authorList>
            <person name="Kehlet-Delgado H."/>
            <person name="Montoya A.P."/>
            <person name="Jensen K.T."/>
            <person name="Wendlandt C.E."/>
            <person name="Dexheimer C."/>
            <person name="Roberts M."/>
            <person name="Torres Martinez L."/>
            <person name="Friesen M.L."/>
            <person name="Griffitts J.S."/>
            <person name="Porter S.S."/>
        </authorList>
    </citation>
    <scope>NUCLEOTIDE SEQUENCE [LARGE SCALE GENOMIC DNA]</scope>
    <source>
        <strain evidence="1 2">M0468</strain>
    </source>
</reference>
<name>A0ACC6T2T7_9HYPH</name>
<accession>A0ACC6T2T7</accession>
<dbReference type="EMBL" id="JAMYRI010000012">
    <property type="protein sequence ID" value="MER9286221.1"/>
    <property type="molecule type" value="Genomic_DNA"/>
</dbReference>